<evidence type="ECO:0000313" key="2">
    <source>
        <dbReference type="EMBL" id="GFH48503.1"/>
    </source>
</evidence>
<gene>
    <name evidence="2" type="ORF">CTEN210_04979</name>
</gene>
<protein>
    <submittedName>
        <fullName evidence="2">Uncharacterized protein</fullName>
    </submittedName>
</protein>
<comment type="caution">
    <text evidence="2">The sequence shown here is derived from an EMBL/GenBank/DDBJ whole genome shotgun (WGS) entry which is preliminary data.</text>
</comment>
<sequence length="365" mass="41404">MHTFFNNCSHSFKSKSINSKRSRKNAQCINKPKISFKTKNQLRRFNKRCRKLNLSLNHYHPEPLKEEIRDALNNKEPVVFAGGDLNEIPDKIQGKKVTKFRVSELEIIDDTNGFSLHNEKGHVIATLVPREKALLDRPKDIFEALNLCLQKANPKYTRGGTRLVGVKNKDDGAEAYFCRGWTPCRNKKGNYEKWMEHEKKVPGLVERIQKLIRFNDNKAQGYIHPMHLKGFKMAEKKGFSDFVNACSPDANPEELIKQGQVLVSIAVGVGSYLNAHKDDDAFVSVITSLAEDEDHYKEEADIVTYFCFPDQGRAIALRAGDILVFNSADELHCSSSNSEAFSNETVFNCSMYLKTNVLAGNNNEK</sequence>
<proteinExistence type="predicted"/>
<feature type="compositionally biased region" description="Polar residues" evidence="1">
    <location>
        <begin position="1"/>
        <end position="11"/>
    </location>
</feature>
<dbReference type="EMBL" id="BLLK01000028">
    <property type="protein sequence ID" value="GFH48503.1"/>
    <property type="molecule type" value="Genomic_DNA"/>
</dbReference>
<evidence type="ECO:0000256" key="1">
    <source>
        <dbReference type="SAM" id="MobiDB-lite"/>
    </source>
</evidence>
<dbReference type="AlphaFoldDB" id="A0AAD3CM82"/>
<reference evidence="2 3" key="1">
    <citation type="journal article" date="2021" name="Sci. Rep.">
        <title>The genome of the diatom Chaetoceros tenuissimus carries an ancient integrated fragment of an extant virus.</title>
        <authorList>
            <person name="Hongo Y."/>
            <person name="Kimura K."/>
            <person name="Takaki Y."/>
            <person name="Yoshida Y."/>
            <person name="Baba S."/>
            <person name="Kobayashi G."/>
            <person name="Nagasaki K."/>
            <person name="Hano T."/>
            <person name="Tomaru Y."/>
        </authorList>
    </citation>
    <scope>NUCLEOTIDE SEQUENCE [LARGE SCALE GENOMIC DNA]</scope>
    <source>
        <strain evidence="2 3">NIES-3715</strain>
    </source>
</reference>
<dbReference type="Proteomes" id="UP001054902">
    <property type="component" value="Unassembled WGS sequence"/>
</dbReference>
<accession>A0AAD3CM82</accession>
<feature type="region of interest" description="Disordered" evidence="1">
    <location>
        <begin position="1"/>
        <end position="24"/>
    </location>
</feature>
<keyword evidence="3" id="KW-1185">Reference proteome</keyword>
<name>A0AAD3CM82_9STRA</name>
<organism evidence="2 3">
    <name type="scientific">Chaetoceros tenuissimus</name>
    <dbReference type="NCBI Taxonomy" id="426638"/>
    <lineage>
        <taxon>Eukaryota</taxon>
        <taxon>Sar</taxon>
        <taxon>Stramenopiles</taxon>
        <taxon>Ochrophyta</taxon>
        <taxon>Bacillariophyta</taxon>
        <taxon>Coscinodiscophyceae</taxon>
        <taxon>Chaetocerotophycidae</taxon>
        <taxon>Chaetocerotales</taxon>
        <taxon>Chaetocerotaceae</taxon>
        <taxon>Chaetoceros</taxon>
    </lineage>
</organism>
<evidence type="ECO:0000313" key="3">
    <source>
        <dbReference type="Proteomes" id="UP001054902"/>
    </source>
</evidence>